<evidence type="ECO:0000313" key="1">
    <source>
        <dbReference type="EMBL" id="ALM75880.1"/>
    </source>
</evidence>
<protein>
    <recommendedName>
        <fullName evidence="3">Acetamidase</fullName>
    </recommendedName>
</protein>
<dbReference type="AlphaFoldDB" id="A0A0S1XDS7"/>
<dbReference type="Gene3D" id="2.60.120.580">
    <property type="entry name" value="Acetamidase/Formamidase-like domains"/>
    <property type="match status" value="1"/>
</dbReference>
<dbReference type="PANTHER" id="PTHR31891:SF1">
    <property type="entry name" value="FORMAMIDASE C869.04-RELATED"/>
    <property type="match status" value="1"/>
</dbReference>
<name>A0A0S1XDS7_THEBA</name>
<reference evidence="1 2" key="1">
    <citation type="journal article" date="2016" name="Genome Announc.">
        <title>Complete genome sequence of the hyperthermophilic and piezophilic archaeon Thermococcus barophilus Ch5, capable of growth at the expense of hydrogenogenesis from carbon monoxide and formate.</title>
        <authorList>
            <person name="Oger P."/>
            <person name="Sokolova T.G."/>
            <person name="Kozhevnikova D.A."/>
            <person name="Taranov E.A."/>
            <person name="Vannier P."/>
            <person name="Lee H.S."/>
            <person name="Kwon K.K."/>
            <person name="Kang S.G."/>
            <person name="Lee J.H."/>
            <person name="Bonch-Osmolovskaya E.A."/>
            <person name="Lebedinsky A.V."/>
        </authorList>
    </citation>
    <scope>NUCLEOTIDE SEQUENCE [LARGE SCALE GENOMIC DNA]</scope>
    <source>
        <strain evidence="2">Ch5</strain>
    </source>
</reference>
<dbReference type="EMBL" id="CP013050">
    <property type="protein sequence ID" value="ALM75880.1"/>
    <property type="molecule type" value="Genomic_DNA"/>
</dbReference>
<dbReference type="SUPFAM" id="SSF141130">
    <property type="entry name" value="Acetamidase/Formamidase-like"/>
    <property type="match status" value="1"/>
</dbReference>
<dbReference type="Pfam" id="PF03069">
    <property type="entry name" value="FmdA_AmdA"/>
    <property type="match status" value="1"/>
</dbReference>
<proteinExistence type="predicted"/>
<dbReference type="GO" id="GO:0016811">
    <property type="term" value="F:hydrolase activity, acting on carbon-nitrogen (but not peptide) bonds, in linear amides"/>
    <property type="evidence" value="ECO:0007669"/>
    <property type="project" value="InterPro"/>
</dbReference>
<evidence type="ECO:0008006" key="3">
    <source>
        <dbReference type="Google" id="ProtNLM"/>
    </source>
</evidence>
<organism evidence="1 2">
    <name type="scientific">Thermococcus barophilus</name>
    <dbReference type="NCBI Taxonomy" id="55802"/>
    <lineage>
        <taxon>Archaea</taxon>
        <taxon>Methanobacteriati</taxon>
        <taxon>Methanobacteriota</taxon>
        <taxon>Thermococci</taxon>
        <taxon>Thermococcales</taxon>
        <taxon>Thermococcaceae</taxon>
        <taxon>Thermococcus</taxon>
    </lineage>
</organism>
<dbReference type="GeneID" id="26137208"/>
<dbReference type="RefSeq" id="WP_056934384.1">
    <property type="nucleotide sequence ID" value="NZ_CP013050.1"/>
</dbReference>
<dbReference type="PANTHER" id="PTHR31891">
    <property type="entry name" value="FORMAMIDASE C869.04-RELATED"/>
    <property type="match status" value="1"/>
</dbReference>
<dbReference type="Proteomes" id="UP000066042">
    <property type="component" value="Chromosome"/>
</dbReference>
<dbReference type="PATRIC" id="fig|55802.8.peg.1957"/>
<sequence length="433" mass="46335">MVVEDEVFNDLQTNGIIGPHSKMLGPVADGGRIVFLTAPGCWGPMITPTIKGGHEVNIPVAVEGAKAGDGIVIKIKSIRVLSKAASSGVDTTRKGSFVGDPYVAKKCPSCNEPWPEFEVEGIGEDAVRCKHCGSPASPFKMVNGYTMVFDHGLGIGVTVDKKTAEEIAKNAWEWHALPKNSKQVPILIFAKADIVGVPSRIRPFLGQLGTVPAVDIPDSHNAGDFGYFLIDAPHPYAITKEDYETKLTDGHLDVDAVREGTIVIAPVKVDGGGVYAGDAHAMQGDGEVAGHTTDVTAESVVEVSVVKNMNLDGPILLPPEEDLPPLAKPWRKDEWDNVQKLAKRFGIEVEPVAPVQIIGSGPNINDAAMDGFKRAAKLFGMSVEEIRNRVTISGAVEIGRLPGIVQVSMQVPLRLLEKLGIDELVVKHYGLPF</sequence>
<evidence type="ECO:0000313" key="2">
    <source>
        <dbReference type="Proteomes" id="UP000066042"/>
    </source>
</evidence>
<gene>
    <name evidence="1" type="ORF">TBCH5v1_1977</name>
</gene>
<dbReference type="InterPro" id="IPR004304">
    <property type="entry name" value="FmdA_AmdA"/>
</dbReference>
<dbReference type="STRING" id="55802.TBCH5v1_1977"/>
<accession>A0A0S1XDS7</accession>